<keyword evidence="19" id="KW-1185">Reference proteome</keyword>
<evidence type="ECO:0000256" key="3">
    <source>
        <dbReference type="ARBA" id="ARBA00022692"/>
    </source>
</evidence>
<keyword evidence="2" id="KW-0813">Transport</keyword>
<evidence type="ECO:0000313" key="19">
    <source>
        <dbReference type="Proteomes" id="UP001642464"/>
    </source>
</evidence>
<evidence type="ECO:0000256" key="10">
    <source>
        <dbReference type="PROSITE-ProRule" id="PRU00283"/>
    </source>
</evidence>
<dbReference type="Pfam" id="PF13475">
    <property type="entry name" value="DUF4116"/>
    <property type="match status" value="2"/>
</dbReference>
<evidence type="ECO:0000259" key="14">
    <source>
        <dbReference type="PROSITE" id="PS50053"/>
    </source>
</evidence>
<dbReference type="InterPro" id="IPR027417">
    <property type="entry name" value="P-loop_NTPase"/>
</dbReference>
<dbReference type="Gene3D" id="3.40.850.10">
    <property type="entry name" value="Kinesin motor domain"/>
    <property type="match status" value="1"/>
</dbReference>
<dbReference type="Gene3D" id="3.40.50.300">
    <property type="entry name" value="P-loop containing nucleotide triphosphate hydrolases"/>
    <property type="match status" value="1"/>
</dbReference>
<keyword evidence="8 12" id="KW-0472">Membrane</keyword>
<feature type="domain" description="ABC transporter" evidence="17">
    <location>
        <begin position="398"/>
        <end position="635"/>
    </location>
</feature>
<dbReference type="PROSITE" id="PS50067">
    <property type="entry name" value="KINESIN_MOTOR_2"/>
    <property type="match status" value="1"/>
</dbReference>
<dbReference type="InterPro" id="IPR025197">
    <property type="entry name" value="DUF4116"/>
</dbReference>
<dbReference type="PROSITE" id="PS00211">
    <property type="entry name" value="ABC_TRANSPORTER_1"/>
    <property type="match status" value="1"/>
</dbReference>
<dbReference type="PANTHER" id="PTHR11384">
    <property type="entry name" value="ATP-BINDING CASSETTE, SUB-FAMILY D MEMBER"/>
    <property type="match status" value="1"/>
</dbReference>
<keyword evidence="13" id="KW-0732">Signal</keyword>
<dbReference type="GO" id="GO:0005524">
    <property type="term" value="F:ATP binding"/>
    <property type="evidence" value="ECO:0007669"/>
    <property type="project" value="UniProtKB-KW"/>
</dbReference>
<name>A0ABP0N8B7_9DINO</name>
<feature type="transmembrane region" description="Helical" evidence="12">
    <location>
        <begin position="1727"/>
        <end position="1747"/>
    </location>
</feature>
<dbReference type="InterPro" id="IPR035983">
    <property type="entry name" value="Hect_E3_ubiquitin_ligase"/>
</dbReference>
<keyword evidence="6 10" id="KW-0067">ATP-binding</keyword>
<feature type="signal peptide" evidence="13">
    <location>
        <begin position="1"/>
        <end position="22"/>
    </location>
</feature>
<proteinExistence type="inferred from homology"/>
<dbReference type="CDD" id="cd01060">
    <property type="entry name" value="Membrane-FADS-like"/>
    <property type="match status" value="1"/>
</dbReference>
<evidence type="ECO:0000256" key="2">
    <source>
        <dbReference type="ARBA" id="ARBA00022448"/>
    </source>
</evidence>
<keyword evidence="4 10" id="KW-0547">Nucleotide-binding</keyword>
<dbReference type="InterPro" id="IPR001752">
    <property type="entry name" value="Kinesin_motor_dom"/>
</dbReference>
<protein>
    <submittedName>
        <fullName evidence="18">Uncharacterized ABC transporter ATP-binding protein sll0182</fullName>
    </submittedName>
</protein>
<feature type="compositionally biased region" description="Basic and acidic residues" evidence="11">
    <location>
        <begin position="1104"/>
        <end position="1113"/>
    </location>
</feature>
<feature type="binding site" evidence="10">
    <location>
        <begin position="1212"/>
        <end position="1219"/>
    </location>
    <ligand>
        <name>ATP</name>
        <dbReference type="ChEBI" id="CHEBI:30616"/>
    </ligand>
</feature>
<dbReference type="PROSITE" id="PS50893">
    <property type="entry name" value="ABC_TRANSPORTER_2"/>
    <property type="match status" value="1"/>
</dbReference>
<comment type="caution">
    <text evidence="9">Lacks conserved residue(s) required for the propagation of feature annotation.</text>
</comment>
<evidence type="ECO:0000259" key="16">
    <source>
        <dbReference type="PROSITE" id="PS50237"/>
    </source>
</evidence>
<comment type="similarity">
    <text evidence="1">Belongs to the ABC transporter superfamily. ABCD family. Peroxisomal fatty acyl CoA transporter (TC 3.A.1.203) subfamily.</text>
</comment>
<dbReference type="SUPFAM" id="SSF52540">
    <property type="entry name" value="P-loop containing nucleoside triphosphate hydrolases"/>
    <property type="match status" value="2"/>
</dbReference>
<evidence type="ECO:0000259" key="17">
    <source>
        <dbReference type="PROSITE" id="PS50893"/>
    </source>
</evidence>
<feature type="domain" description="Kinesin motor" evidence="15">
    <location>
        <begin position="1121"/>
        <end position="1488"/>
    </location>
</feature>
<feature type="domain" description="Ubiquitin-like" evidence="14">
    <location>
        <begin position="780"/>
        <end position="835"/>
    </location>
</feature>
<dbReference type="SMART" id="SM00382">
    <property type="entry name" value="AAA"/>
    <property type="match status" value="1"/>
</dbReference>
<evidence type="ECO:0000256" key="12">
    <source>
        <dbReference type="SAM" id="Phobius"/>
    </source>
</evidence>
<sequence length="1950" mass="214951">MAVLQSLLLWMIAYVALHGASGHRVHQMAHVSDERFMALELKEEDEEEMRKEAVKSFKPPKVWMPTVDLMKCFIHKVQLHRNSSTTIFEQTRNILEYEDPRAWGANWTGFFFTVNFTNEGGVDALGLRKEWLSLVLQSIVLPAGHADTTGLQCISSGKCGDEGTPQYLLKALPSGELVPISVEEIEASEEVEASGQTGRGGRIGSMLKFAYDAYDSAYERFLGEKDNAEKLPSAARVRFQFLGKWLARAHIVTDLGFAPMGLHSIIYQSLVAGYVVTPQTTSFYNKEDTIPVCEKLAAIWMRRSPQELQSYGWLSCDEVKDHTGKYTQAFEEPVKYIVQGFREVIPSTSGLWKLVDGKWRKLSHLIEGSSEVNVDEMLEAVWWGFPSCSSDEKAVIIEVLHDLQKEGQDLPPVKRQLNKLLRFFTGESLLIEGTSGTGKSSLLRAIGGLWSHGSGTIRRTRLERCFFLPQQPYLCLGSLRDNVLYPRDKDEVDVSNDAIQEVLGSLGISHLEDRYELDRHLDFTNILSGGERQRLGFARLLLRDDIELALLDEATSALDDENEKVAYQLLRQKVPSYVSVGHRASLVSWHTNRLLLNRPMGAKLILEAFTGDVKTPATDTAEMSQRPQQYSKTRMGKLWKKFDAPGLRGTPKLWPLGRKLGIHPQELLQALQQLTDEMAKVAKIAGDHGISNLMLEDVEQTRRELHDKVQAVRGGVRVICRIRPFVEDDDIDEGVKPAVEEVDYFTLKLESNKMNQLPGSGSGGNLDESFREANLVPGAMALKVRICGSLSGEELAQVKAAKHWSIKQLKEAIARDLGIPVAEQLLLLPGGLPLEHLNGAELGEVLAGGLSSEKEMPEVLLQRRDPQRLRAFEALQAGSLLEEVKQIYPGCCSDAEIAVYAVQQSIYNWQYVSADMRMSPAVMLEVIQHDRSALLDAPKSLRKNSDFFQKAVRVNVAALEYASDSALLDDAFCLAVVAANWLSIKYLPQKARNNREVGLAAVAQNGHALQFLGSQLRADAEVVRVAVQQNGAALEFAAEEVCQNSEVLLTAIRNNPSALQWASQGLRRSPKFMKSAVQQNGSSLQFAIKAFRNDPEMIKLARNRKQDKQDLEQLQRNSGTNPSPRARVAGVDGRLFVTLTDLLAIAACSKAHRRIREACLALLGSRAGATSNFRFNGRVLGPKSTQEDVFSEVQGLVQSAIDGYNVLLATGGTKFSGKTHTMFGPPFKKPAPGMPKERDWSGLATRVANEIFTIQERDDWRALLEVEMQVVEIRGDRTVDLLGRTSRPDLNDTRSGHLAFAGAMLLGGGGESSFIDGASSRRISDRNEFMRVLNSAFTATEGAYAAPKSPRTPASTVSTARGEPHVVVALHFTRTNRATGAALRSKLMLADLAPMSSPAAGGTIGSTNKEVAAAYHAIEAVIKSSRRDGQAAAQSTARRKHVLGQILRDCLCGNARPVFLMTLNPSPTEKAHGTHDACRDVCNRFRSVYLPVILPPCQWRSNTTVRRPPRMKVKPKRPGAVRWSGDEKRSDRDRDRTQSGSSTSKPGAVSSTGEPRGTSEMTHRMAGSASTRVMTCAWSPACVKSSSQGEHPLPQKEVEGRLTRKHGAPEARSFPPAVLRSSAERELRRPLSASGRTLLPLAAACHARFRRLRRTVAHGTGTSASAAAVWHAERRKEMLRRYGAELQALRGPDARTLPLLALANLAQLLLAIFAGQQLQESQEVVTISAVVLLAVGVGGTLSMWSFSVLHDLLHGTCVRTDRSTREALLFCLSFPTIFGYHLYLQRGHLSHHKNLGRASMGQIFDSDRLEFEDGDVLFVAHRQPLQGRPFEVDVGGLRFSPSISHNVMTRLWDTETPSDSIRAAKNAALYCFSMIFERCALAVNDKIVALFGRNAFFLQKPAAFHDSCATYARTAAVSHLLLWALAGGASVARRPAIPPPFFFGAVGVQG</sequence>
<evidence type="ECO:0000256" key="11">
    <source>
        <dbReference type="SAM" id="MobiDB-lite"/>
    </source>
</evidence>
<feature type="chain" id="PRO_5046886466" evidence="13">
    <location>
        <begin position="23"/>
        <end position="1950"/>
    </location>
</feature>
<feature type="transmembrane region" description="Helical" evidence="12">
    <location>
        <begin position="1767"/>
        <end position="1784"/>
    </location>
</feature>
<reference evidence="18 19" key="1">
    <citation type="submission" date="2024-02" db="EMBL/GenBank/DDBJ databases">
        <authorList>
            <person name="Chen Y."/>
            <person name="Shah S."/>
            <person name="Dougan E. K."/>
            <person name="Thang M."/>
            <person name="Chan C."/>
        </authorList>
    </citation>
    <scope>NUCLEOTIDE SEQUENCE [LARGE SCALE GENOMIC DNA]</scope>
</reference>
<evidence type="ECO:0000256" key="13">
    <source>
        <dbReference type="SAM" id="SignalP"/>
    </source>
</evidence>
<dbReference type="InterPro" id="IPR036961">
    <property type="entry name" value="Kinesin_motor_dom_sf"/>
</dbReference>
<evidence type="ECO:0000256" key="6">
    <source>
        <dbReference type="ARBA" id="ARBA00022840"/>
    </source>
</evidence>
<dbReference type="Proteomes" id="UP001642464">
    <property type="component" value="Unassembled WGS sequence"/>
</dbReference>
<evidence type="ECO:0000256" key="1">
    <source>
        <dbReference type="ARBA" id="ARBA00008575"/>
    </source>
</evidence>
<dbReference type="InterPro" id="IPR050835">
    <property type="entry name" value="ABC_transporter_sub-D"/>
</dbReference>
<organism evidence="18 19">
    <name type="scientific">Durusdinium trenchii</name>
    <dbReference type="NCBI Taxonomy" id="1381693"/>
    <lineage>
        <taxon>Eukaryota</taxon>
        <taxon>Sar</taxon>
        <taxon>Alveolata</taxon>
        <taxon>Dinophyceae</taxon>
        <taxon>Suessiales</taxon>
        <taxon>Symbiodiniaceae</taxon>
        <taxon>Durusdinium</taxon>
    </lineage>
</organism>
<feature type="compositionally biased region" description="Polar residues" evidence="11">
    <location>
        <begin position="1538"/>
        <end position="1553"/>
    </location>
</feature>
<keyword evidence="7 12" id="KW-1133">Transmembrane helix</keyword>
<feature type="compositionally biased region" description="Polar residues" evidence="11">
    <location>
        <begin position="1114"/>
        <end position="1123"/>
    </location>
</feature>
<feature type="region of interest" description="Disordered" evidence="11">
    <location>
        <begin position="1600"/>
        <end position="1625"/>
    </location>
</feature>
<dbReference type="PANTHER" id="PTHR11384:SF59">
    <property type="entry name" value="LYSOSOMAL COBALAMIN TRANSPORTER ABCD4"/>
    <property type="match status" value="1"/>
</dbReference>
<evidence type="ECO:0000313" key="18">
    <source>
        <dbReference type="EMBL" id="CAK9059162.1"/>
    </source>
</evidence>
<dbReference type="PROSITE" id="PS50053">
    <property type="entry name" value="UBIQUITIN_2"/>
    <property type="match status" value="1"/>
</dbReference>
<dbReference type="InterPro" id="IPR003593">
    <property type="entry name" value="AAA+_ATPase"/>
</dbReference>
<comment type="similarity">
    <text evidence="10">Belongs to the TRAFAC class myosin-kinesin ATPase superfamily. Kinesin family.</text>
</comment>
<evidence type="ECO:0000256" key="4">
    <source>
        <dbReference type="ARBA" id="ARBA00022741"/>
    </source>
</evidence>
<feature type="compositionally biased region" description="Basic and acidic residues" evidence="11">
    <location>
        <begin position="1524"/>
        <end position="1537"/>
    </location>
</feature>
<keyword evidence="10" id="KW-0505">Motor protein</keyword>
<evidence type="ECO:0000259" key="15">
    <source>
        <dbReference type="PROSITE" id="PS50067"/>
    </source>
</evidence>
<dbReference type="InterPro" id="IPR000569">
    <property type="entry name" value="HECT_dom"/>
</dbReference>
<dbReference type="InterPro" id="IPR000626">
    <property type="entry name" value="Ubiquitin-like_dom"/>
</dbReference>
<dbReference type="SUPFAM" id="SSF56204">
    <property type="entry name" value="Hect, E3 ligase catalytic domain"/>
    <property type="match status" value="1"/>
</dbReference>
<feature type="compositionally biased region" description="Basic residues" evidence="11">
    <location>
        <begin position="1507"/>
        <end position="1519"/>
    </location>
</feature>
<evidence type="ECO:0000256" key="5">
    <source>
        <dbReference type="ARBA" id="ARBA00022786"/>
    </source>
</evidence>
<dbReference type="Pfam" id="PF00225">
    <property type="entry name" value="Kinesin"/>
    <property type="match status" value="1"/>
</dbReference>
<dbReference type="InterPro" id="IPR003439">
    <property type="entry name" value="ABC_transporter-like_ATP-bd"/>
</dbReference>
<dbReference type="SMART" id="SM00129">
    <property type="entry name" value="KISc"/>
    <property type="match status" value="1"/>
</dbReference>
<keyword evidence="3 12" id="KW-0812">Transmembrane</keyword>
<dbReference type="Pfam" id="PF00005">
    <property type="entry name" value="ABC_tran"/>
    <property type="match status" value="1"/>
</dbReference>
<feature type="region of interest" description="Disordered" evidence="11">
    <location>
        <begin position="1104"/>
        <end position="1125"/>
    </location>
</feature>
<keyword evidence="5 9" id="KW-0833">Ubl conjugation pathway</keyword>
<dbReference type="PRINTS" id="PR00380">
    <property type="entry name" value="KINESINHEAVY"/>
</dbReference>
<dbReference type="EMBL" id="CAXAMM010026557">
    <property type="protein sequence ID" value="CAK9059162.1"/>
    <property type="molecule type" value="Genomic_DNA"/>
</dbReference>
<accession>A0ABP0N8B7</accession>
<evidence type="ECO:0000256" key="7">
    <source>
        <dbReference type="ARBA" id="ARBA00022989"/>
    </source>
</evidence>
<gene>
    <name evidence="18" type="ORF">SCF082_LOCUS31396</name>
</gene>
<dbReference type="InterPro" id="IPR017871">
    <property type="entry name" value="ABC_transporter-like_CS"/>
</dbReference>
<feature type="region of interest" description="Disordered" evidence="11">
    <location>
        <begin position="1500"/>
        <end position="1568"/>
    </location>
</feature>
<evidence type="ECO:0000256" key="8">
    <source>
        <dbReference type="ARBA" id="ARBA00023136"/>
    </source>
</evidence>
<comment type="caution">
    <text evidence="18">The sequence shown here is derived from an EMBL/GenBank/DDBJ whole genome shotgun (WGS) entry which is preliminary data.</text>
</comment>
<feature type="domain" description="HECT" evidence="16">
    <location>
        <begin position="114"/>
        <end position="142"/>
    </location>
</feature>
<dbReference type="PROSITE" id="PS50237">
    <property type="entry name" value="HECT"/>
    <property type="match status" value="1"/>
</dbReference>
<evidence type="ECO:0000256" key="9">
    <source>
        <dbReference type="PROSITE-ProRule" id="PRU00104"/>
    </source>
</evidence>